<name>A0ABS1YRI1_9ACTN</name>
<dbReference type="EMBL" id="JAEVHL010000450">
    <property type="protein sequence ID" value="MBM0280060.1"/>
    <property type="molecule type" value="Genomic_DNA"/>
</dbReference>
<feature type="compositionally biased region" description="Low complexity" evidence="1">
    <location>
        <begin position="18"/>
        <end position="32"/>
    </location>
</feature>
<evidence type="ECO:0000256" key="1">
    <source>
        <dbReference type="SAM" id="MobiDB-lite"/>
    </source>
</evidence>
<reference evidence="2 3" key="1">
    <citation type="submission" date="2021-01" db="EMBL/GenBank/DDBJ databases">
        <title>Draft genome sequence of Micromonospora sp. strain STR1s_6.</title>
        <authorList>
            <person name="Karlyshev A."/>
            <person name="Jawad R."/>
        </authorList>
    </citation>
    <scope>NUCLEOTIDE SEQUENCE [LARGE SCALE GENOMIC DNA]</scope>
    <source>
        <strain evidence="2 3">STR1S-6</strain>
    </source>
</reference>
<evidence type="ECO:0000313" key="2">
    <source>
        <dbReference type="EMBL" id="MBM0280060.1"/>
    </source>
</evidence>
<accession>A0ABS1YRI1</accession>
<gene>
    <name evidence="2" type="ORF">JM949_35345</name>
</gene>
<evidence type="ECO:0000313" key="3">
    <source>
        <dbReference type="Proteomes" id="UP000622245"/>
    </source>
</evidence>
<protein>
    <submittedName>
        <fullName evidence="2">DUF3159 domain-containing protein</fullName>
    </submittedName>
</protein>
<proteinExistence type="predicted"/>
<feature type="region of interest" description="Disordered" evidence="1">
    <location>
        <begin position="1"/>
        <end position="51"/>
    </location>
</feature>
<feature type="non-terminal residue" evidence="2">
    <location>
        <position position="51"/>
    </location>
</feature>
<sequence>MDATPERDNGQAEPGAQRRTGAGADPGGPARAESLTDLVGGRRGAVDATVP</sequence>
<comment type="caution">
    <text evidence="2">The sequence shown here is derived from an EMBL/GenBank/DDBJ whole genome shotgun (WGS) entry which is preliminary data.</text>
</comment>
<dbReference type="Proteomes" id="UP000622245">
    <property type="component" value="Unassembled WGS sequence"/>
</dbReference>
<organism evidence="2 3">
    <name type="scientific">Micromonospora tarensis</name>
    <dbReference type="NCBI Taxonomy" id="2806100"/>
    <lineage>
        <taxon>Bacteria</taxon>
        <taxon>Bacillati</taxon>
        <taxon>Actinomycetota</taxon>
        <taxon>Actinomycetes</taxon>
        <taxon>Micromonosporales</taxon>
        <taxon>Micromonosporaceae</taxon>
        <taxon>Micromonospora</taxon>
    </lineage>
</organism>
<keyword evidence="3" id="KW-1185">Reference proteome</keyword>
<feature type="compositionally biased region" description="Basic and acidic residues" evidence="1">
    <location>
        <begin position="1"/>
        <end position="10"/>
    </location>
</feature>